<dbReference type="GO" id="GO:0032153">
    <property type="term" value="C:cell division site"/>
    <property type="evidence" value="ECO:0007669"/>
    <property type="project" value="TreeGrafter"/>
</dbReference>
<evidence type="ECO:0000256" key="1">
    <source>
        <dbReference type="ARBA" id="ARBA00009690"/>
    </source>
</evidence>
<organism evidence="8 9">
    <name type="scientific">Eiseniibacteriota bacterium</name>
    <dbReference type="NCBI Taxonomy" id="2212470"/>
    <lineage>
        <taxon>Bacteria</taxon>
        <taxon>Candidatus Eiseniibacteriota</taxon>
    </lineage>
</organism>
<comment type="subcellular location">
    <subcellularLocation>
        <location evidence="5">Cytoplasm</location>
    </subcellularLocation>
</comment>
<keyword evidence="3 5" id="KW-0342">GTP-binding</keyword>
<evidence type="ECO:0000313" key="8">
    <source>
        <dbReference type="EMBL" id="MBM3316583.1"/>
    </source>
</evidence>
<dbReference type="PRINTS" id="PR00423">
    <property type="entry name" value="CELLDVISFTSZ"/>
</dbReference>
<dbReference type="PROSITE" id="PS01135">
    <property type="entry name" value="FTSZ_2"/>
    <property type="match status" value="1"/>
</dbReference>
<dbReference type="InterPro" id="IPR000158">
    <property type="entry name" value="Cell_div_FtsZ"/>
</dbReference>
<evidence type="ECO:0000256" key="4">
    <source>
        <dbReference type="NCBIfam" id="TIGR00065"/>
    </source>
</evidence>
<keyword evidence="2 5" id="KW-0547">Nucleotide-binding</keyword>
<evidence type="ECO:0000256" key="2">
    <source>
        <dbReference type="ARBA" id="ARBA00022741"/>
    </source>
</evidence>
<dbReference type="InterPro" id="IPR018316">
    <property type="entry name" value="Tubulin/FtsZ_2-layer-sand-dom"/>
</dbReference>
<dbReference type="Proteomes" id="UP000748308">
    <property type="component" value="Unassembled WGS sequence"/>
</dbReference>
<keyword evidence="5 8" id="KW-0132">Cell division</keyword>
<evidence type="ECO:0000259" key="7">
    <source>
        <dbReference type="SMART" id="SM00865"/>
    </source>
</evidence>
<dbReference type="HAMAP" id="MF_00909">
    <property type="entry name" value="FtsZ"/>
    <property type="match status" value="1"/>
</dbReference>
<dbReference type="InterPro" id="IPR045061">
    <property type="entry name" value="FtsZ/CetZ"/>
</dbReference>
<reference evidence="8" key="1">
    <citation type="submission" date="2019-03" db="EMBL/GenBank/DDBJ databases">
        <title>Lake Tanganyika Metagenome-Assembled Genomes (MAGs).</title>
        <authorList>
            <person name="Tran P."/>
        </authorList>
    </citation>
    <scope>NUCLEOTIDE SEQUENCE</scope>
    <source>
        <strain evidence="8">M_DeepCast_400m_m2_100</strain>
    </source>
</reference>
<dbReference type="Pfam" id="PF00091">
    <property type="entry name" value="Tubulin"/>
    <property type="match status" value="1"/>
</dbReference>
<feature type="domain" description="Tubulin/FtsZ 2-layer sandwich" evidence="7">
    <location>
        <begin position="208"/>
        <end position="305"/>
    </location>
</feature>
<dbReference type="PROSITE" id="PS01134">
    <property type="entry name" value="FTSZ_1"/>
    <property type="match status" value="1"/>
</dbReference>
<dbReference type="SUPFAM" id="SSF55307">
    <property type="entry name" value="Tubulin C-terminal domain-like"/>
    <property type="match status" value="1"/>
</dbReference>
<dbReference type="NCBIfam" id="TIGR00065">
    <property type="entry name" value="ftsZ"/>
    <property type="match status" value="1"/>
</dbReference>
<dbReference type="Pfam" id="PF12327">
    <property type="entry name" value="FtsZ_C"/>
    <property type="match status" value="1"/>
</dbReference>
<dbReference type="PANTHER" id="PTHR30314">
    <property type="entry name" value="CELL DIVISION PROTEIN FTSZ-RELATED"/>
    <property type="match status" value="1"/>
</dbReference>
<dbReference type="FunFam" id="3.40.50.1440:FF:000001">
    <property type="entry name" value="Cell division protein FtsZ"/>
    <property type="match status" value="1"/>
</dbReference>
<sequence length="305" mass="31408">MLIDVSETRRSPAVLKVIGLGGGGGNAVNRMLASEIRGVEFLVANTDVQALEGSLCANRVPIGEAVTHGLGSGGNPDLGRAAAEEDLERLRECLRGADMVFIAAGMGGGTGTGASPIVAQAARELGALTVGIVTKPFGFEGRLRMRQAEAGIEELRQAVDTLIVIPNQRLLHVVDKATPLNDALRVADDVLTHATKGISEIITVRGLINVDFADVRSIMAGMGNALMGMGFGRGPDRARQAADMAICSPLLEDISIAGAQGILVNFTGGEDLTLAEVDEAATLILDAAGPDANVIIGAVLDPSLS</sequence>
<name>A0A937X663_UNCEI</name>
<dbReference type="SMART" id="SM00865">
    <property type="entry name" value="Tubulin_C"/>
    <property type="match status" value="1"/>
</dbReference>
<dbReference type="Gene3D" id="3.40.50.1440">
    <property type="entry name" value="Tubulin/FtsZ, GTPase domain"/>
    <property type="match status" value="1"/>
</dbReference>
<protein>
    <recommendedName>
        <fullName evidence="4 5">Cell division protein FtsZ</fullName>
    </recommendedName>
</protein>
<dbReference type="InterPro" id="IPR008280">
    <property type="entry name" value="Tub_FtsZ_C"/>
</dbReference>
<dbReference type="SMART" id="SM00864">
    <property type="entry name" value="Tubulin"/>
    <property type="match status" value="1"/>
</dbReference>
<accession>A0A937X663</accession>
<dbReference type="GO" id="GO:0003924">
    <property type="term" value="F:GTPase activity"/>
    <property type="evidence" value="ECO:0007669"/>
    <property type="project" value="UniProtKB-UniRule"/>
</dbReference>
<gene>
    <name evidence="8" type="primary">ftsZ</name>
    <name evidence="8" type="ORF">FJY75_01895</name>
</gene>
<dbReference type="SUPFAM" id="SSF52490">
    <property type="entry name" value="Tubulin nucleotide-binding domain-like"/>
    <property type="match status" value="1"/>
</dbReference>
<feature type="domain" description="Tubulin/FtsZ GTPase" evidence="6">
    <location>
        <begin position="14"/>
        <end position="206"/>
    </location>
</feature>
<dbReference type="InterPro" id="IPR024757">
    <property type="entry name" value="FtsZ_C"/>
</dbReference>
<evidence type="ECO:0000313" key="9">
    <source>
        <dbReference type="Proteomes" id="UP000748308"/>
    </source>
</evidence>
<keyword evidence="5" id="KW-0131">Cell cycle</keyword>
<comment type="caution">
    <text evidence="8">The sequence shown here is derived from an EMBL/GenBank/DDBJ whole genome shotgun (WGS) entry which is preliminary data.</text>
</comment>
<evidence type="ECO:0000256" key="3">
    <source>
        <dbReference type="ARBA" id="ARBA00023134"/>
    </source>
</evidence>
<dbReference type="InterPro" id="IPR036525">
    <property type="entry name" value="Tubulin/FtsZ_GTPase_sf"/>
</dbReference>
<comment type="subunit">
    <text evidence="5">Homodimer. Polymerizes to form a dynamic ring structure in a strictly GTP-dependent manner.</text>
</comment>
<dbReference type="AlphaFoldDB" id="A0A937X663"/>
<comment type="function">
    <text evidence="5">Essential cell division protein that forms a contractile ring structure (Z ring) at the future cell division site. The regulation of the ring assembly controls the timing and the location of cell division. One of the functions of the FtsZ ring is to recruit other cell division proteins to the septum to produce a new cell wall between the dividing cells. Binds GTP and shows GTPase activity.</text>
</comment>
<dbReference type="GO" id="GO:0000917">
    <property type="term" value="P:division septum assembly"/>
    <property type="evidence" value="ECO:0007669"/>
    <property type="project" value="UniProtKB-KW"/>
</dbReference>
<dbReference type="InterPro" id="IPR003008">
    <property type="entry name" value="Tubulin_FtsZ_GTPase"/>
</dbReference>
<dbReference type="Gene3D" id="3.30.1330.20">
    <property type="entry name" value="Tubulin/FtsZ, C-terminal domain"/>
    <property type="match status" value="1"/>
</dbReference>
<dbReference type="CDD" id="cd02201">
    <property type="entry name" value="FtsZ_type1"/>
    <property type="match status" value="1"/>
</dbReference>
<dbReference type="PANTHER" id="PTHR30314:SF3">
    <property type="entry name" value="MITOCHONDRIAL DIVISION PROTEIN FSZA"/>
    <property type="match status" value="1"/>
</dbReference>
<dbReference type="InterPro" id="IPR020805">
    <property type="entry name" value="Cell_div_FtsZ_CS"/>
</dbReference>
<dbReference type="InterPro" id="IPR037103">
    <property type="entry name" value="Tubulin/FtsZ-like_C"/>
</dbReference>
<keyword evidence="5" id="KW-0717">Septation</keyword>
<evidence type="ECO:0000256" key="5">
    <source>
        <dbReference type="RuleBase" id="RU000631"/>
    </source>
</evidence>
<proteinExistence type="inferred from homology"/>
<dbReference type="EMBL" id="VGIY01000024">
    <property type="protein sequence ID" value="MBM3316583.1"/>
    <property type="molecule type" value="Genomic_DNA"/>
</dbReference>
<feature type="non-terminal residue" evidence="8">
    <location>
        <position position="305"/>
    </location>
</feature>
<dbReference type="GO" id="GO:0005737">
    <property type="term" value="C:cytoplasm"/>
    <property type="evidence" value="ECO:0007669"/>
    <property type="project" value="UniProtKB-SubCell"/>
</dbReference>
<dbReference type="GO" id="GO:0005525">
    <property type="term" value="F:GTP binding"/>
    <property type="evidence" value="ECO:0007669"/>
    <property type="project" value="UniProtKB-KW"/>
</dbReference>
<evidence type="ECO:0000259" key="6">
    <source>
        <dbReference type="SMART" id="SM00864"/>
    </source>
</evidence>
<comment type="similarity">
    <text evidence="1 5">Belongs to the FtsZ family.</text>
</comment>